<dbReference type="Proteomes" id="UP001163321">
    <property type="component" value="Chromosome 12"/>
</dbReference>
<protein>
    <submittedName>
        <fullName evidence="1">Uncharacterized protein</fullName>
    </submittedName>
</protein>
<accession>A0ACC0WJE5</accession>
<reference evidence="1 2" key="1">
    <citation type="journal article" date="2022" name="bioRxiv">
        <title>The genome of the oomycete Peronosclerospora sorghi, a cosmopolitan pathogen of maize and sorghum, is inflated with dispersed pseudogenes.</title>
        <authorList>
            <person name="Fletcher K."/>
            <person name="Martin F."/>
            <person name="Isakeit T."/>
            <person name="Cavanaugh K."/>
            <person name="Magill C."/>
            <person name="Michelmore R."/>
        </authorList>
    </citation>
    <scope>NUCLEOTIDE SEQUENCE [LARGE SCALE GENOMIC DNA]</scope>
    <source>
        <strain evidence="1">P6</strain>
    </source>
</reference>
<name>A0ACC0WJE5_9STRA</name>
<proteinExistence type="predicted"/>
<dbReference type="EMBL" id="CM047591">
    <property type="protein sequence ID" value="KAI9918780.1"/>
    <property type="molecule type" value="Genomic_DNA"/>
</dbReference>
<evidence type="ECO:0000313" key="2">
    <source>
        <dbReference type="Proteomes" id="UP001163321"/>
    </source>
</evidence>
<keyword evidence="2" id="KW-1185">Reference proteome</keyword>
<comment type="caution">
    <text evidence="1">The sequence shown here is derived from an EMBL/GenBank/DDBJ whole genome shotgun (WGS) entry which is preliminary data.</text>
</comment>
<sequence>MKLHDPTHSAMFKLKITSTPSCEPHTILRPFLITATDNNSSSSSSLLPASTFLRKSYALNRPSPLVASK</sequence>
<organism evidence="1 2">
    <name type="scientific">Peronosclerospora sorghi</name>
    <dbReference type="NCBI Taxonomy" id="230839"/>
    <lineage>
        <taxon>Eukaryota</taxon>
        <taxon>Sar</taxon>
        <taxon>Stramenopiles</taxon>
        <taxon>Oomycota</taxon>
        <taxon>Peronosporomycetes</taxon>
        <taxon>Peronosporales</taxon>
        <taxon>Peronosporaceae</taxon>
        <taxon>Peronosclerospora</taxon>
    </lineage>
</organism>
<evidence type="ECO:0000313" key="1">
    <source>
        <dbReference type="EMBL" id="KAI9918780.1"/>
    </source>
</evidence>
<gene>
    <name evidence="1" type="ORF">PsorP6_011509</name>
</gene>